<dbReference type="AlphaFoldDB" id="A0A834WMF7"/>
<evidence type="ECO:0000313" key="1">
    <source>
        <dbReference type="EMBL" id="KAF7824631.1"/>
    </source>
</evidence>
<protein>
    <submittedName>
        <fullName evidence="1">Uncharacterized protein</fullName>
    </submittedName>
</protein>
<proteinExistence type="predicted"/>
<gene>
    <name evidence="1" type="ORF">G2W53_022775</name>
</gene>
<accession>A0A834WMF7</accession>
<reference evidence="1" key="1">
    <citation type="submission" date="2020-09" db="EMBL/GenBank/DDBJ databases">
        <title>Genome-Enabled Discovery of Anthraquinone Biosynthesis in Senna tora.</title>
        <authorList>
            <person name="Kang S.-H."/>
            <person name="Pandey R.P."/>
            <person name="Lee C.-M."/>
            <person name="Sim J.-S."/>
            <person name="Jeong J.-T."/>
            <person name="Choi B.-S."/>
            <person name="Jung M."/>
            <person name="Ginzburg D."/>
            <person name="Zhao K."/>
            <person name="Won S.Y."/>
            <person name="Oh T.-J."/>
            <person name="Yu Y."/>
            <person name="Kim N.-H."/>
            <person name="Lee O.R."/>
            <person name="Lee T.-H."/>
            <person name="Bashyal P."/>
            <person name="Kim T.-S."/>
            <person name="Lee W.-H."/>
            <person name="Kawkins C."/>
            <person name="Kim C.-K."/>
            <person name="Kim J.S."/>
            <person name="Ahn B.O."/>
            <person name="Rhee S.Y."/>
            <person name="Sohng J.K."/>
        </authorList>
    </citation>
    <scope>NUCLEOTIDE SEQUENCE</scope>
    <source>
        <tissue evidence="1">Leaf</tissue>
    </source>
</reference>
<evidence type="ECO:0000313" key="2">
    <source>
        <dbReference type="Proteomes" id="UP000634136"/>
    </source>
</evidence>
<dbReference type="EMBL" id="JAAIUW010000007">
    <property type="protein sequence ID" value="KAF7824631.1"/>
    <property type="molecule type" value="Genomic_DNA"/>
</dbReference>
<comment type="caution">
    <text evidence="1">The sequence shown here is derived from an EMBL/GenBank/DDBJ whole genome shotgun (WGS) entry which is preliminary data.</text>
</comment>
<dbReference type="Proteomes" id="UP000634136">
    <property type="component" value="Unassembled WGS sequence"/>
</dbReference>
<name>A0A834WMF7_9FABA</name>
<keyword evidence="2" id="KW-1185">Reference proteome</keyword>
<organism evidence="1 2">
    <name type="scientific">Senna tora</name>
    <dbReference type="NCBI Taxonomy" id="362788"/>
    <lineage>
        <taxon>Eukaryota</taxon>
        <taxon>Viridiplantae</taxon>
        <taxon>Streptophyta</taxon>
        <taxon>Embryophyta</taxon>
        <taxon>Tracheophyta</taxon>
        <taxon>Spermatophyta</taxon>
        <taxon>Magnoliopsida</taxon>
        <taxon>eudicotyledons</taxon>
        <taxon>Gunneridae</taxon>
        <taxon>Pentapetalae</taxon>
        <taxon>rosids</taxon>
        <taxon>fabids</taxon>
        <taxon>Fabales</taxon>
        <taxon>Fabaceae</taxon>
        <taxon>Caesalpinioideae</taxon>
        <taxon>Cassia clade</taxon>
        <taxon>Senna</taxon>
    </lineage>
</organism>
<sequence>MGGLRVYIGVPEGVKVGVIDVLGTIEAIINGTMLSESEQYQTVTCPYSMHWTRRCSDRRLVGTVRPT</sequence>